<dbReference type="InterPro" id="IPR017996">
    <property type="entry name" value="MRJP/yellow-related"/>
</dbReference>
<name>A0A5M3MPC6_CONPW</name>
<gene>
    <name evidence="5" type="ORF">CONPUDRAFT_143972</name>
</gene>
<dbReference type="OrthoDB" id="7776143at2759"/>
<dbReference type="AlphaFoldDB" id="A0A5M3MPC6"/>
<evidence type="ECO:0008006" key="7">
    <source>
        <dbReference type="Google" id="ProtNLM"/>
    </source>
</evidence>
<dbReference type="SUPFAM" id="SSF101898">
    <property type="entry name" value="NHL repeat"/>
    <property type="match status" value="1"/>
</dbReference>
<protein>
    <recommendedName>
        <fullName evidence="7">Major royal jelly protein</fullName>
    </recommendedName>
</protein>
<comment type="caution">
    <text evidence="5">The sequence shown here is derived from an EMBL/GenBank/DDBJ whole genome shotgun (WGS) entry which is preliminary data.</text>
</comment>
<dbReference type="Pfam" id="PF03022">
    <property type="entry name" value="MRJP"/>
    <property type="match status" value="1"/>
</dbReference>
<dbReference type="RefSeq" id="XP_007768469.1">
    <property type="nucleotide sequence ID" value="XM_007770279.1"/>
</dbReference>
<dbReference type="GO" id="GO:0005576">
    <property type="term" value="C:extracellular region"/>
    <property type="evidence" value="ECO:0007669"/>
    <property type="project" value="UniProtKB-SubCell"/>
</dbReference>
<dbReference type="PANTHER" id="PTHR10009">
    <property type="entry name" value="PROTEIN YELLOW-RELATED"/>
    <property type="match status" value="1"/>
</dbReference>
<keyword evidence="3" id="KW-0964">Secreted</keyword>
<keyword evidence="6" id="KW-1185">Reference proteome</keyword>
<reference evidence="6" key="1">
    <citation type="journal article" date="2012" name="Science">
        <title>The Paleozoic origin of enzymatic lignin decomposition reconstructed from 31 fungal genomes.</title>
        <authorList>
            <person name="Floudas D."/>
            <person name="Binder M."/>
            <person name="Riley R."/>
            <person name="Barry K."/>
            <person name="Blanchette R.A."/>
            <person name="Henrissat B."/>
            <person name="Martinez A.T."/>
            <person name="Otillar R."/>
            <person name="Spatafora J.W."/>
            <person name="Yadav J.S."/>
            <person name="Aerts A."/>
            <person name="Benoit I."/>
            <person name="Boyd A."/>
            <person name="Carlson A."/>
            <person name="Copeland A."/>
            <person name="Coutinho P.M."/>
            <person name="de Vries R.P."/>
            <person name="Ferreira P."/>
            <person name="Findley K."/>
            <person name="Foster B."/>
            <person name="Gaskell J."/>
            <person name="Glotzer D."/>
            <person name="Gorecki P."/>
            <person name="Heitman J."/>
            <person name="Hesse C."/>
            <person name="Hori C."/>
            <person name="Igarashi K."/>
            <person name="Jurgens J.A."/>
            <person name="Kallen N."/>
            <person name="Kersten P."/>
            <person name="Kohler A."/>
            <person name="Kuees U."/>
            <person name="Kumar T.K.A."/>
            <person name="Kuo A."/>
            <person name="LaButti K."/>
            <person name="Larrondo L.F."/>
            <person name="Lindquist E."/>
            <person name="Ling A."/>
            <person name="Lombard V."/>
            <person name="Lucas S."/>
            <person name="Lundell T."/>
            <person name="Martin R."/>
            <person name="McLaughlin D.J."/>
            <person name="Morgenstern I."/>
            <person name="Morin E."/>
            <person name="Murat C."/>
            <person name="Nagy L.G."/>
            <person name="Nolan M."/>
            <person name="Ohm R.A."/>
            <person name="Patyshakuliyeva A."/>
            <person name="Rokas A."/>
            <person name="Ruiz-Duenas F.J."/>
            <person name="Sabat G."/>
            <person name="Salamov A."/>
            <person name="Samejima M."/>
            <person name="Schmutz J."/>
            <person name="Slot J.C."/>
            <person name="St John F."/>
            <person name="Stenlid J."/>
            <person name="Sun H."/>
            <person name="Sun S."/>
            <person name="Syed K."/>
            <person name="Tsang A."/>
            <person name="Wiebenga A."/>
            <person name="Young D."/>
            <person name="Pisabarro A."/>
            <person name="Eastwood D.C."/>
            <person name="Martin F."/>
            <person name="Cullen D."/>
            <person name="Grigoriev I.V."/>
            <person name="Hibbett D.S."/>
        </authorList>
    </citation>
    <scope>NUCLEOTIDE SEQUENCE [LARGE SCALE GENOMIC DNA]</scope>
    <source>
        <strain evidence="6">RWD-64-598 SS2</strain>
    </source>
</reference>
<evidence type="ECO:0000313" key="6">
    <source>
        <dbReference type="Proteomes" id="UP000053558"/>
    </source>
</evidence>
<dbReference type="Proteomes" id="UP000053558">
    <property type="component" value="Unassembled WGS sequence"/>
</dbReference>
<comment type="subcellular location">
    <subcellularLocation>
        <location evidence="1">Secreted</location>
    </subcellularLocation>
</comment>
<dbReference type="GeneID" id="19201884"/>
<proteinExistence type="inferred from homology"/>
<evidence type="ECO:0000313" key="5">
    <source>
        <dbReference type="EMBL" id="EIW81032.1"/>
    </source>
</evidence>
<evidence type="ECO:0000256" key="2">
    <source>
        <dbReference type="ARBA" id="ARBA00009127"/>
    </source>
</evidence>
<feature type="signal peptide" evidence="4">
    <location>
        <begin position="1"/>
        <end position="18"/>
    </location>
</feature>
<comment type="similarity">
    <text evidence="2">Belongs to the major royal jelly protein family.</text>
</comment>
<dbReference type="PANTHER" id="PTHR10009:SF18">
    <property type="entry name" value="PROTEIN YELLOW-LIKE PROTEIN"/>
    <property type="match status" value="1"/>
</dbReference>
<dbReference type="OMA" id="HDPRILW"/>
<dbReference type="KEGG" id="cput:CONPUDRAFT_143972"/>
<organism evidence="5 6">
    <name type="scientific">Coniophora puteana (strain RWD-64-598)</name>
    <name type="common">Brown rot fungus</name>
    <dbReference type="NCBI Taxonomy" id="741705"/>
    <lineage>
        <taxon>Eukaryota</taxon>
        <taxon>Fungi</taxon>
        <taxon>Dikarya</taxon>
        <taxon>Basidiomycota</taxon>
        <taxon>Agaricomycotina</taxon>
        <taxon>Agaricomycetes</taxon>
        <taxon>Agaricomycetidae</taxon>
        <taxon>Boletales</taxon>
        <taxon>Coniophorineae</taxon>
        <taxon>Coniophoraceae</taxon>
        <taxon>Coniophora</taxon>
    </lineage>
</organism>
<accession>A0A5M3MPC6</accession>
<dbReference type="EMBL" id="JH711578">
    <property type="protein sequence ID" value="EIW81032.1"/>
    <property type="molecule type" value="Genomic_DNA"/>
</dbReference>
<sequence>MAYLAALLGFVHWLSCFGAAINSPLPHIPLVGKSYNSTCLILLAIVRGKTHSGPVWARRSDNDENKVVVTDTGTGGTAIELVHLFYDEWPTGIAVSSTGRKFANYPGGLDYNDTNTGNNGKYTVAELVTNATESAYPSLEMNSPPGGAINYTTNPPTAAGYADYLIGVQSVVIDSADRLWIVDTGRVLNENGTLMLASYGGPKLVGVDLTTDKVFQTIVFPQTVAFPDSYLNDVRFDLRPNVTASGQGIAYLTDSSVEGRTGLVVVDLGTGESWRHLDYTTYVQADRQFVAYVWGKQLYANSPGNPFGYITFGVDGIAISANGEDLFFGGVGTRYMYSIPTSYLRDNSVNSDALAQGAVVTRTQKGVADGFETDTNNFIYHGNMEQEAISFFNPANGTDQIFVRDPRINWVDTMSVATDGYLYFTVNQLCFGPLMYPGTDTRQRPFAMFRAKLPNNGTKIGVNGTTV</sequence>
<keyword evidence="4" id="KW-0732">Signal</keyword>
<evidence type="ECO:0000256" key="3">
    <source>
        <dbReference type="ARBA" id="ARBA00022525"/>
    </source>
</evidence>
<feature type="chain" id="PRO_5024291484" description="Major royal jelly protein" evidence="4">
    <location>
        <begin position="19"/>
        <end position="467"/>
    </location>
</feature>
<dbReference type="Gene3D" id="2.120.10.30">
    <property type="entry name" value="TolB, C-terminal domain"/>
    <property type="match status" value="1"/>
</dbReference>
<evidence type="ECO:0000256" key="1">
    <source>
        <dbReference type="ARBA" id="ARBA00004613"/>
    </source>
</evidence>
<evidence type="ECO:0000256" key="4">
    <source>
        <dbReference type="SAM" id="SignalP"/>
    </source>
</evidence>
<dbReference type="InterPro" id="IPR011042">
    <property type="entry name" value="6-blade_b-propeller_TolB-like"/>
</dbReference>